<keyword evidence="7 13" id="KW-1133">Transmembrane helix</keyword>
<dbReference type="HOGENOM" id="CLU_1031818_0_0_1"/>
<dbReference type="eggNOG" id="KOG4130">
    <property type="taxonomic scope" value="Eukaryota"/>
</dbReference>
<feature type="domain" description="CAAX prenyl protease 2/Lysostaphin resistance protein A-like" evidence="14">
    <location>
        <begin position="108"/>
        <end position="214"/>
    </location>
</feature>
<evidence type="ECO:0000256" key="8">
    <source>
        <dbReference type="ARBA" id="ARBA00023136"/>
    </source>
</evidence>
<dbReference type="PANTHER" id="PTHR13046">
    <property type="entry name" value="PROTEASE U48 CAAX PRENYL PROTEASE RCE1"/>
    <property type="match status" value="1"/>
</dbReference>
<dbReference type="PANTHER" id="PTHR13046:SF0">
    <property type="entry name" value="CAAX PRENYL PROTEASE 2"/>
    <property type="match status" value="1"/>
</dbReference>
<feature type="transmembrane region" description="Helical" evidence="13">
    <location>
        <begin position="39"/>
        <end position="60"/>
    </location>
</feature>
<protein>
    <recommendedName>
        <fullName evidence="12">CAAX prenyl protease 2</fullName>
        <ecNumber evidence="11">3.4.26.1</ecNumber>
    </recommendedName>
    <alternativeName>
        <fullName evidence="9">Farnesylated proteins-converting enzyme 2</fullName>
    </alternativeName>
</protein>
<dbReference type="InterPro" id="IPR003675">
    <property type="entry name" value="Rce1/LyrA-like_dom"/>
</dbReference>
<feature type="transmembrane region" description="Helical" evidence="13">
    <location>
        <begin position="162"/>
        <end position="182"/>
    </location>
</feature>
<dbReference type="InterPro" id="IPR039731">
    <property type="entry name" value="Rce1"/>
</dbReference>
<evidence type="ECO:0000313" key="15">
    <source>
        <dbReference type="EnsemblMetazoa" id="tetur22g02981.1"/>
    </source>
</evidence>
<dbReference type="EnsemblMetazoa" id="tetur22g02981.1">
    <property type="protein sequence ID" value="tetur22g02981.1"/>
    <property type="gene ID" value="tetur22g02981"/>
</dbReference>
<evidence type="ECO:0000256" key="13">
    <source>
        <dbReference type="SAM" id="Phobius"/>
    </source>
</evidence>
<comment type="similarity">
    <text evidence="2">Belongs to the peptidase U48 family.</text>
</comment>
<evidence type="ECO:0000256" key="12">
    <source>
        <dbReference type="ARBA" id="ARBA00049763"/>
    </source>
</evidence>
<evidence type="ECO:0000256" key="10">
    <source>
        <dbReference type="ARBA" id="ARBA00047280"/>
    </source>
</evidence>
<dbReference type="GO" id="GO:0071586">
    <property type="term" value="P:CAAX-box protein processing"/>
    <property type="evidence" value="ECO:0007669"/>
    <property type="project" value="InterPro"/>
</dbReference>
<evidence type="ECO:0000313" key="16">
    <source>
        <dbReference type="Proteomes" id="UP000015104"/>
    </source>
</evidence>
<evidence type="ECO:0000256" key="3">
    <source>
        <dbReference type="ARBA" id="ARBA00022670"/>
    </source>
</evidence>
<dbReference type="GO" id="GO:0004222">
    <property type="term" value="F:metalloendopeptidase activity"/>
    <property type="evidence" value="ECO:0007669"/>
    <property type="project" value="InterPro"/>
</dbReference>
<proteinExistence type="inferred from homology"/>
<dbReference type="STRING" id="32264.T1KVA1"/>
<dbReference type="Proteomes" id="UP000015104">
    <property type="component" value="Unassembled WGS sequence"/>
</dbReference>
<dbReference type="EMBL" id="CAEY01000580">
    <property type="status" value="NOT_ANNOTATED_CDS"/>
    <property type="molecule type" value="Genomic_DNA"/>
</dbReference>
<evidence type="ECO:0000256" key="7">
    <source>
        <dbReference type="ARBA" id="ARBA00022989"/>
    </source>
</evidence>
<accession>T1KVA1</accession>
<dbReference type="AlphaFoldDB" id="T1KVA1"/>
<evidence type="ECO:0000256" key="4">
    <source>
        <dbReference type="ARBA" id="ARBA00022692"/>
    </source>
</evidence>
<feature type="transmembrane region" description="Helical" evidence="13">
    <location>
        <begin position="194"/>
        <end position="215"/>
    </location>
</feature>
<gene>
    <name evidence="15" type="primary">107367463</name>
</gene>
<dbReference type="EC" id="3.4.26.1" evidence="11"/>
<sequence length="272" mass="30361">MVPVNKYVLPCLICSVIAVIYMGSIRISTPNHDATRESVYLQAIGIGTAIIFSLSILLMTGHVTPKVLIPSFYLDLIPIGLIIILFSGPIIDRYMAGDLWDVQASDSSPFYTFLRINVFGPAGEEYVYRFLMTLVLTPCGDEHLTVFISSVLFSLSHFPGDFIKLVLGGAKLPWITIVFHLLQTFLFGCYNCAIYLRCQCLASVIVVHSICNWMGLPQIDRIFTNAYLAIITVLGLSLFTILSFTYLTSSNEQRRPTRLSQVPLEDNQSDDL</sequence>
<name>T1KVA1_TETUR</name>
<comment type="catalytic activity">
    <reaction evidence="10">
        <text>Hydrolyzes the peptide bond -P2-(S-farnesyl or geranylgeranyl)C-P1'-P2'-P3'-COOH where P1' and P2' are amino acids with aliphatic sidechains and P3' is any C-terminal residue.</text>
        <dbReference type="EC" id="3.4.26.1"/>
    </reaction>
</comment>
<organism evidence="15 16">
    <name type="scientific">Tetranychus urticae</name>
    <name type="common">Two-spotted spider mite</name>
    <dbReference type="NCBI Taxonomy" id="32264"/>
    <lineage>
        <taxon>Eukaryota</taxon>
        <taxon>Metazoa</taxon>
        <taxon>Ecdysozoa</taxon>
        <taxon>Arthropoda</taxon>
        <taxon>Chelicerata</taxon>
        <taxon>Arachnida</taxon>
        <taxon>Acari</taxon>
        <taxon>Acariformes</taxon>
        <taxon>Trombidiformes</taxon>
        <taxon>Prostigmata</taxon>
        <taxon>Eleutherengona</taxon>
        <taxon>Raphignathae</taxon>
        <taxon>Tetranychoidea</taxon>
        <taxon>Tetranychidae</taxon>
        <taxon>Tetranychus</taxon>
    </lineage>
</organism>
<keyword evidence="16" id="KW-1185">Reference proteome</keyword>
<keyword evidence="5" id="KW-0378">Hydrolase</keyword>
<evidence type="ECO:0000256" key="1">
    <source>
        <dbReference type="ARBA" id="ARBA00004477"/>
    </source>
</evidence>
<keyword evidence="4 13" id="KW-0812">Transmembrane</keyword>
<dbReference type="Pfam" id="PF02517">
    <property type="entry name" value="Rce1-like"/>
    <property type="match status" value="1"/>
</dbReference>
<evidence type="ECO:0000256" key="5">
    <source>
        <dbReference type="ARBA" id="ARBA00022801"/>
    </source>
</evidence>
<evidence type="ECO:0000256" key="9">
    <source>
        <dbReference type="ARBA" id="ARBA00032607"/>
    </source>
</evidence>
<comment type="subcellular location">
    <subcellularLocation>
        <location evidence="1">Endoplasmic reticulum membrane</location>
        <topology evidence="1">Multi-pass membrane protein</topology>
    </subcellularLocation>
</comment>
<evidence type="ECO:0000256" key="6">
    <source>
        <dbReference type="ARBA" id="ARBA00022824"/>
    </source>
</evidence>
<keyword evidence="8 13" id="KW-0472">Membrane</keyword>
<evidence type="ECO:0000259" key="14">
    <source>
        <dbReference type="Pfam" id="PF02517"/>
    </source>
</evidence>
<dbReference type="GO" id="GO:0005789">
    <property type="term" value="C:endoplasmic reticulum membrane"/>
    <property type="evidence" value="ECO:0007669"/>
    <property type="project" value="UniProtKB-SubCell"/>
</dbReference>
<feature type="transmembrane region" description="Helical" evidence="13">
    <location>
        <begin position="227"/>
        <end position="248"/>
    </location>
</feature>
<reference evidence="16" key="1">
    <citation type="submission" date="2011-08" db="EMBL/GenBank/DDBJ databases">
        <authorList>
            <person name="Rombauts S."/>
        </authorList>
    </citation>
    <scope>NUCLEOTIDE SEQUENCE</scope>
    <source>
        <strain evidence="16">London</strain>
    </source>
</reference>
<feature type="transmembrane region" description="Helical" evidence="13">
    <location>
        <begin position="7"/>
        <end position="27"/>
    </location>
</feature>
<evidence type="ECO:0000256" key="2">
    <source>
        <dbReference type="ARBA" id="ARBA00006897"/>
    </source>
</evidence>
<keyword evidence="3" id="KW-0645">Protease</keyword>
<evidence type="ECO:0000256" key="11">
    <source>
        <dbReference type="ARBA" id="ARBA00049729"/>
    </source>
</evidence>
<feature type="transmembrane region" description="Helical" evidence="13">
    <location>
        <begin position="72"/>
        <end position="91"/>
    </location>
</feature>
<dbReference type="KEGG" id="tut:107367463"/>
<reference evidence="15" key="2">
    <citation type="submission" date="2015-06" db="UniProtKB">
        <authorList>
            <consortium name="EnsemblMetazoa"/>
        </authorList>
    </citation>
    <scope>IDENTIFICATION</scope>
</reference>
<dbReference type="OrthoDB" id="271604at2759"/>
<keyword evidence="6" id="KW-0256">Endoplasmic reticulum</keyword>